<keyword evidence="2" id="KW-1185">Reference proteome</keyword>
<gene>
    <name evidence="1" type="ORF">POF43_024915</name>
</gene>
<evidence type="ECO:0000313" key="1">
    <source>
        <dbReference type="EMBL" id="MDI5965929.1"/>
    </source>
</evidence>
<protein>
    <submittedName>
        <fullName evidence="1">Uncharacterized protein</fullName>
    </submittedName>
</protein>
<proteinExistence type="predicted"/>
<evidence type="ECO:0000313" key="2">
    <source>
        <dbReference type="Proteomes" id="UP001156398"/>
    </source>
</evidence>
<reference evidence="1 2" key="1">
    <citation type="submission" date="2023-05" db="EMBL/GenBank/DDBJ databases">
        <title>Streptantibioticus silvisoli sp. nov., acidotolerant actinomycetes 1 from pine litter.</title>
        <authorList>
            <person name="Swiecimska M."/>
            <person name="Golinska P."/>
            <person name="Sangal V."/>
            <person name="Wachnowicz B."/>
            <person name="Goodfellow M."/>
        </authorList>
    </citation>
    <scope>NUCLEOTIDE SEQUENCE [LARGE SCALE GENOMIC DNA]</scope>
    <source>
        <strain evidence="1 2">SL54</strain>
    </source>
</reference>
<name>A0ABT6W6K2_9ACTN</name>
<dbReference type="RefSeq" id="WP_271324351.1">
    <property type="nucleotide sequence ID" value="NZ_JAAGKO020000042.1"/>
</dbReference>
<dbReference type="EMBL" id="JAAGKO020000042">
    <property type="protein sequence ID" value="MDI5965929.1"/>
    <property type="molecule type" value="Genomic_DNA"/>
</dbReference>
<dbReference type="Proteomes" id="UP001156398">
    <property type="component" value="Unassembled WGS sequence"/>
</dbReference>
<sequence length="57" mass="6498">MDAFTTGITQRIRRTETDLHRAKETGDDYLAEIEQSELEELRRTAAEHGVEIVPKVA</sequence>
<comment type="caution">
    <text evidence="1">The sequence shown here is derived from an EMBL/GenBank/DDBJ whole genome shotgun (WGS) entry which is preliminary data.</text>
</comment>
<organism evidence="1 2">
    <name type="scientific">Streptantibioticus silvisoli</name>
    <dbReference type="NCBI Taxonomy" id="2705255"/>
    <lineage>
        <taxon>Bacteria</taxon>
        <taxon>Bacillati</taxon>
        <taxon>Actinomycetota</taxon>
        <taxon>Actinomycetes</taxon>
        <taxon>Kitasatosporales</taxon>
        <taxon>Streptomycetaceae</taxon>
        <taxon>Streptantibioticus</taxon>
    </lineage>
</organism>
<accession>A0ABT6W6K2</accession>